<dbReference type="EC" id="5.4.99.5" evidence="2"/>
<dbReference type="SMART" id="SM00830">
    <property type="entry name" value="CM_2"/>
    <property type="match status" value="1"/>
</dbReference>
<keyword evidence="3 6" id="KW-0732">Signal</keyword>
<evidence type="ECO:0000256" key="5">
    <source>
        <dbReference type="SAM" id="MobiDB-lite"/>
    </source>
</evidence>
<dbReference type="InterPro" id="IPR002701">
    <property type="entry name" value="CM_II_prokaryot"/>
</dbReference>
<dbReference type="GO" id="GO:0004106">
    <property type="term" value="F:chorismate mutase activity"/>
    <property type="evidence" value="ECO:0007669"/>
    <property type="project" value="UniProtKB-EC"/>
</dbReference>
<comment type="pathway">
    <text evidence="1">Metabolic intermediate biosynthesis; prephenate biosynthesis; prephenate from chorismate: step 1/1.</text>
</comment>
<feature type="region of interest" description="Disordered" evidence="5">
    <location>
        <begin position="203"/>
        <end position="236"/>
    </location>
</feature>
<evidence type="ECO:0000256" key="2">
    <source>
        <dbReference type="ARBA" id="ARBA00012404"/>
    </source>
</evidence>
<dbReference type="Pfam" id="PF01817">
    <property type="entry name" value="CM_2"/>
    <property type="match status" value="1"/>
</dbReference>
<gene>
    <name evidence="8" type="primary">aroQ</name>
    <name evidence="8" type="ORF">OG398_37205</name>
</gene>
<proteinExistence type="predicted"/>
<sequence length="236" mass="24905">MRTRRTRSAVVASCAALLLSGAAAMPAVARAQRAEPVAPELSGAHGLTPLADLFAERLLIADKVAAAKYGTGRPVDDPARERKILDDAAARAAGLGLDPAAVVAVFGDQIEANKLVQRGLYTRWDAHPEERPVHRPDLDKEVRPALDRITTRLLSTLPATESVRSSPSCGPLLYGAAAWTAYGHGLDALHLKGMERALSSACAGGLDPSRSGPGGAVDPLRPGLPRWRGARRRRGP</sequence>
<dbReference type="PANTHER" id="PTHR38041:SF2">
    <property type="entry name" value="SECRETED CHORISMATE MUTASE"/>
    <property type="match status" value="1"/>
</dbReference>
<evidence type="ECO:0000256" key="1">
    <source>
        <dbReference type="ARBA" id="ARBA00004817"/>
    </source>
</evidence>
<feature type="chain" id="PRO_5043973569" description="chorismate mutase" evidence="6">
    <location>
        <begin position="30"/>
        <end position="236"/>
    </location>
</feature>
<reference evidence="8" key="1">
    <citation type="submission" date="2022-10" db="EMBL/GenBank/DDBJ databases">
        <title>The complete genomes of actinobacterial strains from the NBC collection.</title>
        <authorList>
            <person name="Joergensen T.S."/>
            <person name="Alvarez Arevalo M."/>
            <person name="Sterndorff E.B."/>
            <person name="Faurdal D."/>
            <person name="Vuksanovic O."/>
            <person name="Mourched A.-S."/>
            <person name="Charusanti P."/>
            <person name="Shaw S."/>
            <person name="Blin K."/>
            <person name="Weber T."/>
        </authorList>
    </citation>
    <scope>NUCLEOTIDE SEQUENCE</scope>
    <source>
        <strain evidence="8">NBC_00008</strain>
    </source>
</reference>
<name>A0AAU2W499_9ACTN</name>
<protein>
    <recommendedName>
        <fullName evidence="2">chorismate mutase</fullName>
        <ecNumber evidence="2">5.4.99.5</ecNumber>
    </recommendedName>
</protein>
<dbReference type="Gene3D" id="1.20.59.10">
    <property type="entry name" value="Chorismate mutase"/>
    <property type="match status" value="1"/>
</dbReference>
<dbReference type="InterPro" id="IPR036979">
    <property type="entry name" value="CM_dom_sf"/>
</dbReference>
<dbReference type="GO" id="GO:0009697">
    <property type="term" value="P:salicylic acid biosynthetic process"/>
    <property type="evidence" value="ECO:0007669"/>
    <property type="project" value="TreeGrafter"/>
</dbReference>
<dbReference type="SUPFAM" id="SSF48600">
    <property type="entry name" value="Chorismate mutase II"/>
    <property type="match status" value="1"/>
</dbReference>
<accession>A0AAU2W499</accession>
<feature type="signal peptide" evidence="6">
    <location>
        <begin position="1"/>
        <end position="29"/>
    </location>
</feature>
<keyword evidence="4 8" id="KW-0413">Isomerase</keyword>
<dbReference type="EMBL" id="CP108313">
    <property type="protein sequence ID" value="WTW73479.1"/>
    <property type="molecule type" value="Genomic_DNA"/>
</dbReference>
<organism evidence="8">
    <name type="scientific">Streptomyces sp. NBC_00008</name>
    <dbReference type="NCBI Taxonomy" id="2903610"/>
    <lineage>
        <taxon>Bacteria</taxon>
        <taxon>Bacillati</taxon>
        <taxon>Actinomycetota</taxon>
        <taxon>Actinomycetes</taxon>
        <taxon>Kitasatosporales</taxon>
        <taxon>Streptomycetaceae</taxon>
        <taxon>Streptomyces</taxon>
    </lineage>
</organism>
<dbReference type="InterPro" id="IPR036263">
    <property type="entry name" value="Chorismate_II_sf"/>
</dbReference>
<dbReference type="InterPro" id="IPR008240">
    <property type="entry name" value="Chorismate_mutase_periplasmic"/>
</dbReference>
<feature type="domain" description="Chorismate mutase" evidence="7">
    <location>
        <begin position="28"/>
        <end position="121"/>
    </location>
</feature>
<evidence type="ECO:0000256" key="4">
    <source>
        <dbReference type="ARBA" id="ARBA00023235"/>
    </source>
</evidence>
<dbReference type="AlphaFoldDB" id="A0AAU2W499"/>
<dbReference type="InterPro" id="IPR051331">
    <property type="entry name" value="Chorismate_mutase-related"/>
</dbReference>
<dbReference type="NCBIfam" id="TIGR01806">
    <property type="entry name" value="CM_mono2"/>
    <property type="match status" value="1"/>
</dbReference>
<dbReference type="GO" id="GO:0046417">
    <property type="term" value="P:chorismate metabolic process"/>
    <property type="evidence" value="ECO:0007669"/>
    <property type="project" value="InterPro"/>
</dbReference>
<evidence type="ECO:0000313" key="8">
    <source>
        <dbReference type="EMBL" id="WTW73479.1"/>
    </source>
</evidence>
<evidence type="ECO:0000256" key="6">
    <source>
        <dbReference type="SAM" id="SignalP"/>
    </source>
</evidence>
<dbReference type="PROSITE" id="PS51168">
    <property type="entry name" value="CHORISMATE_MUT_2"/>
    <property type="match status" value="1"/>
</dbReference>
<dbReference type="PANTHER" id="PTHR38041">
    <property type="entry name" value="CHORISMATE MUTASE"/>
    <property type="match status" value="1"/>
</dbReference>
<evidence type="ECO:0000259" key="7">
    <source>
        <dbReference type="PROSITE" id="PS51168"/>
    </source>
</evidence>
<evidence type="ECO:0000256" key="3">
    <source>
        <dbReference type="ARBA" id="ARBA00022729"/>
    </source>
</evidence>